<accession>A0A3P8GV79</accession>
<protein>
    <submittedName>
        <fullName evidence="3">COesterase domain-containing protein</fullName>
    </submittedName>
</protein>
<sequence>MWETRWSCRKSRDIERGFKAVLCGSPRTTSGVGIIVSERFRDSIVSVERFDDRLMKIVVAAKERLYHFFSVYAPQTGCSDQAKEEFWSLLDEKTAEVPSKDVIVVAGQVINSYHFHQDQEENVALINEIVAAAEQHDVGVGIYTTEQDWTEITNGASIDNVQLWYVHTRLMGHPTAADFSDFNPFANFTSPHMKQYAQSQWICHAFMNRNVYRDEPRNN</sequence>
<dbReference type="InterPro" id="IPR017853">
    <property type="entry name" value="GH"/>
</dbReference>
<reference evidence="3" key="2">
    <citation type="submission" date="2019-09" db="UniProtKB">
        <authorList>
            <consortium name="WormBaseParasite"/>
        </authorList>
    </citation>
    <scope>IDENTIFICATION</scope>
</reference>
<dbReference type="GO" id="GO:0007165">
    <property type="term" value="P:signal transduction"/>
    <property type="evidence" value="ECO:0007669"/>
    <property type="project" value="TreeGrafter"/>
</dbReference>
<dbReference type="InterPro" id="IPR051595">
    <property type="entry name" value="GH25_Enzymes"/>
</dbReference>
<accession>A0A183GKY9</accession>
<dbReference type="WBParaSite" id="HPBE_0002335901-mRNA-1">
    <property type="protein sequence ID" value="HPBE_0002335901-mRNA-1"/>
    <property type="gene ID" value="HPBE_0002335901"/>
</dbReference>
<evidence type="ECO:0000313" key="3">
    <source>
        <dbReference type="WBParaSite" id="HPBE_0002335901-mRNA-1"/>
    </source>
</evidence>
<gene>
    <name evidence="1" type="ORF">HPBE_LOCUS23358</name>
</gene>
<evidence type="ECO:0000313" key="1">
    <source>
        <dbReference type="EMBL" id="VDP38293.1"/>
    </source>
</evidence>
<evidence type="ECO:0000313" key="2">
    <source>
        <dbReference type="Proteomes" id="UP000050761"/>
    </source>
</evidence>
<dbReference type="PANTHER" id="PTHR23208">
    <property type="entry name" value="LYSOZYME PROTEIN"/>
    <property type="match status" value="1"/>
</dbReference>
<dbReference type="PANTHER" id="PTHR23208:SF36">
    <property type="entry name" value="LYSOZYME-RELATED"/>
    <property type="match status" value="1"/>
</dbReference>
<dbReference type="AlphaFoldDB" id="A0A183GKY9"/>
<dbReference type="OrthoDB" id="418748at2759"/>
<dbReference type="SUPFAM" id="SSF51445">
    <property type="entry name" value="(Trans)glycosidases"/>
    <property type="match status" value="1"/>
</dbReference>
<dbReference type="Proteomes" id="UP000050761">
    <property type="component" value="Unassembled WGS sequence"/>
</dbReference>
<name>A0A183GKY9_HELPZ</name>
<keyword evidence="2" id="KW-1185">Reference proteome</keyword>
<dbReference type="Gene3D" id="3.20.20.80">
    <property type="entry name" value="Glycosidases"/>
    <property type="match status" value="1"/>
</dbReference>
<dbReference type="EMBL" id="UZAH01034976">
    <property type="protein sequence ID" value="VDP38293.1"/>
    <property type="molecule type" value="Genomic_DNA"/>
</dbReference>
<organism evidence="2 3">
    <name type="scientific">Heligmosomoides polygyrus</name>
    <name type="common">Parasitic roundworm</name>
    <dbReference type="NCBI Taxonomy" id="6339"/>
    <lineage>
        <taxon>Eukaryota</taxon>
        <taxon>Metazoa</taxon>
        <taxon>Ecdysozoa</taxon>
        <taxon>Nematoda</taxon>
        <taxon>Chromadorea</taxon>
        <taxon>Rhabditida</taxon>
        <taxon>Rhabditina</taxon>
        <taxon>Rhabditomorpha</taxon>
        <taxon>Strongyloidea</taxon>
        <taxon>Heligmosomidae</taxon>
        <taxon>Heligmosomoides</taxon>
    </lineage>
</organism>
<dbReference type="GO" id="GO:0045087">
    <property type="term" value="P:innate immune response"/>
    <property type="evidence" value="ECO:0007669"/>
    <property type="project" value="TreeGrafter"/>
</dbReference>
<reference evidence="1 2" key="1">
    <citation type="submission" date="2018-11" db="EMBL/GenBank/DDBJ databases">
        <authorList>
            <consortium name="Pathogen Informatics"/>
        </authorList>
    </citation>
    <scope>NUCLEOTIDE SEQUENCE [LARGE SCALE GENOMIC DNA]</scope>
</reference>
<proteinExistence type="predicted"/>